<dbReference type="GO" id="GO:0016787">
    <property type="term" value="F:hydrolase activity"/>
    <property type="evidence" value="ECO:0007669"/>
    <property type="project" value="InterPro"/>
</dbReference>
<dbReference type="GO" id="GO:0003676">
    <property type="term" value="F:nucleic acid binding"/>
    <property type="evidence" value="ECO:0007669"/>
    <property type="project" value="InterPro"/>
</dbReference>
<feature type="domain" description="DNA/RNA non-specific endonuclease/pyrophosphatase/phosphodiesterase" evidence="5">
    <location>
        <begin position="98"/>
        <end position="302"/>
    </location>
</feature>
<keyword evidence="2" id="KW-0479">Metal-binding</keyword>
<name>A0A3M5PJL3_PSEVI</name>
<feature type="binding site" evidence="2">
    <location>
        <position position="195"/>
    </location>
    <ligand>
        <name>Mg(2+)</name>
        <dbReference type="ChEBI" id="CHEBI:18420"/>
        <note>catalytic</note>
    </ligand>
</feature>
<keyword evidence="6" id="KW-0378">Hydrolase</keyword>
<accession>A0A3M5PJL3</accession>
<evidence type="ECO:0000313" key="6">
    <source>
        <dbReference type="EMBL" id="RMT84515.1"/>
    </source>
</evidence>
<dbReference type="Pfam" id="PF01223">
    <property type="entry name" value="Endonuclease_NS"/>
    <property type="match status" value="1"/>
</dbReference>
<dbReference type="InterPro" id="IPR044925">
    <property type="entry name" value="His-Me_finger_sf"/>
</dbReference>
<comment type="caution">
    <text evidence="6">The sequence shown here is derived from an EMBL/GenBank/DDBJ whole genome shotgun (WGS) entry which is preliminary data.</text>
</comment>
<evidence type="ECO:0000256" key="3">
    <source>
        <dbReference type="SAM" id="MobiDB-lite"/>
    </source>
</evidence>
<dbReference type="PANTHER" id="PTHR13966">
    <property type="entry name" value="ENDONUCLEASE RELATED"/>
    <property type="match status" value="1"/>
</dbReference>
<dbReference type="PANTHER" id="PTHR13966:SF5">
    <property type="entry name" value="ENDONUCLEASE G, MITOCHONDRIAL"/>
    <property type="match status" value="1"/>
</dbReference>
<dbReference type="SMART" id="SM00892">
    <property type="entry name" value="Endonuclease_NS"/>
    <property type="match status" value="1"/>
</dbReference>
<evidence type="ECO:0000256" key="2">
    <source>
        <dbReference type="PIRSR" id="PIRSR640255-2"/>
    </source>
</evidence>
<dbReference type="CDD" id="cd00091">
    <property type="entry name" value="NUC"/>
    <property type="match status" value="1"/>
</dbReference>
<evidence type="ECO:0000256" key="1">
    <source>
        <dbReference type="PIRSR" id="PIRSR640255-1"/>
    </source>
</evidence>
<gene>
    <name evidence="6" type="ORF">ALP40_02633</name>
</gene>
<dbReference type="InterPro" id="IPR040255">
    <property type="entry name" value="Non-specific_endonuclease"/>
</dbReference>
<dbReference type="InterPro" id="IPR001604">
    <property type="entry name" value="Endo_G_ENPP1-like_dom"/>
</dbReference>
<dbReference type="Proteomes" id="UP000273854">
    <property type="component" value="Unassembled WGS sequence"/>
</dbReference>
<dbReference type="Gene3D" id="3.40.570.10">
    <property type="entry name" value="Extracellular Endonuclease, subunit A"/>
    <property type="match status" value="1"/>
</dbReference>
<sequence length="327" mass="36632">METTPTAGASAVPDKTLKADLTYRPRLADLKPLNPPASLLAPQAEPLVSPRTTPASELKSRKGYAENFLGDFVVPWPSPDTELAADVYPLKNTGDRLDYMHFSITMSRSRRLALYVGVNIDGDSSVEVKRSNDQWSLDGRLPADAQIGESLYASNLLDRGHLVRRQDPNWGKDAQTANADTFHFTNCSPQMSAFNQKTWLELEDYILDNTRRWKSRVTVFSGPILRDDDRSYRNVKIPSAFWKVVAFLGDDGKPSASAYMIDQSRELGELSIVFGQLKTWQRSVAQIEQLTGIDFGKLADYDGFSNEERLTGTRIEAQIRGPQDIRL</sequence>
<proteinExistence type="predicted"/>
<dbReference type="GO" id="GO:0004519">
    <property type="term" value="F:endonuclease activity"/>
    <property type="evidence" value="ECO:0007669"/>
    <property type="project" value="UniProtKB-KW"/>
</dbReference>
<feature type="domain" description="ENPP1-3/EXOG-like endonuclease/phosphodiesterase" evidence="4">
    <location>
        <begin position="99"/>
        <end position="302"/>
    </location>
</feature>
<keyword evidence="6" id="KW-0540">Nuclease</keyword>
<feature type="active site" description="Proton acceptor" evidence="1">
    <location>
        <position position="161"/>
    </location>
</feature>
<evidence type="ECO:0000259" key="4">
    <source>
        <dbReference type="SMART" id="SM00477"/>
    </source>
</evidence>
<evidence type="ECO:0000313" key="7">
    <source>
        <dbReference type="Proteomes" id="UP000273854"/>
    </source>
</evidence>
<dbReference type="EMBL" id="RBTP01000012">
    <property type="protein sequence ID" value="RMT84515.1"/>
    <property type="molecule type" value="Genomic_DNA"/>
</dbReference>
<feature type="region of interest" description="Disordered" evidence="3">
    <location>
        <begin position="34"/>
        <end position="55"/>
    </location>
</feature>
<dbReference type="SUPFAM" id="SSF54060">
    <property type="entry name" value="His-Me finger endonucleases"/>
    <property type="match status" value="1"/>
</dbReference>
<protein>
    <submittedName>
        <fullName evidence="6">DNA/RNA non-specific endonuclease</fullName>
    </submittedName>
</protein>
<keyword evidence="6" id="KW-0255">Endonuclease</keyword>
<evidence type="ECO:0000259" key="5">
    <source>
        <dbReference type="SMART" id="SM00892"/>
    </source>
</evidence>
<dbReference type="InterPro" id="IPR044929">
    <property type="entry name" value="DNA/RNA_non-sp_Endonuclease_sf"/>
</dbReference>
<dbReference type="GO" id="GO:0046872">
    <property type="term" value="F:metal ion binding"/>
    <property type="evidence" value="ECO:0007669"/>
    <property type="project" value="UniProtKB-KW"/>
</dbReference>
<dbReference type="InterPro" id="IPR020821">
    <property type="entry name" value="ENPP1-3/EXOG-like_nuc-like"/>
</dbReference>
<organism evidence="6 7">
    <name type="scientific">Pseudomonas viridiflava</name>
    <name type="common">Phytomonas viridiflava</name>
    <dbReference type="NCBI Taxonomy" id="33069"/>
    <lineage>
        <taxon>Bacteria</taxon>
        <taxon>Pseudomonadati</taxon>
        <taxon>Pseudomonadota</taxon>
        <taxon>Gammaproteobacteria</taxon>
        <taxon>Pseudomonadales</taxon>
        <taxon>Pseudomonadaceae</taxon>
        <taxon>Pseudomonas</taxon>
    </lineage>
</organism>
<dbReference type="AlphaFoldDB" id="A0A3M5PJL3"/>
<reference evidence="6 7" key="1">
    <citation type="submission" date="2018-08" db="EMBL/GenBank/DDBJ databases">
        <title>Recombination of ecologically and evolutionarily significant loci maintains genetic cohesion in the Pseudomonas syringae species complex.</title>
        <authorList>
            <person name="Dillon M."/>
            <person name="Thakur S."/>
            <person name="Almeida R.N.D."/>
            <person name="Weir B.S."/>
            <person name="Guttman D.S."/>
        </authorList>
    </citation>
    <scope>NUCLEOTIDE SEQUENCE [LARGE SCALE GENOMIC DNA]</scope>
    <source>
        <strain evidence="6 7">ICMP 19473</strain>
    </source>
</reference>
<dbReference type="SMART" id="SM00477">
    <property type="entry name" value="NUC"/>
    <property type="match status" value="1"/>
</dbReference>